<evidence type="ECO:0000256" key="9">
    <source>
        <dbReference type="RuleBase" id="RU364070"/>
    </source>
</evidence>
<dbReference type="SUPFAM" id="SSF82693">
    <property type="entry name" value="Multidrug efflux transporter AcrB pore domain, PN1, PN2, PC1 and PC2 subdomains"/>
    <property type="match status" value="3"/>
</dbReference>
<dbReference type="AlphaFoldDB" id="Q46MN5"/>
<evidence type="ECO:0000256" key="2">
    <source>
        <dbReference type="ARBA" id="ARBA00010942"/>
    </source>
</evidence>
<feature type="transmembrane region" description="Helical" evidence="9">
    <location>
        <begin position="1026"/>
        <end position="1049"/>
    </location>
</feature>
<dbReference type="GO" id="GO:0005886">
    <property type="term" value="C:plasma membrane"/>
    <property type="evidence" value="ECO:0007669"/>
    <property type="project" value="UniProtKB-SubCell"/>
</dbReference>
<evidence type="ECO:0000256" key="8">
    <source>
        <dbReference type="ARBA" id="ARBA00023136"/>
    </source>
</evidence>
<dbReference type="GO" id="GO:0042910">
    <property type="term" value="F:xenobiotic transmembrane transporter activity"/>
    <property type="evidence" value="ECO:0007669"/>
    <property type="project" value="TreeGrafter"/>
</dbReference>
<keyword evidence="8 9" id="KW-0472">Membrane</keyword>
<dbReference type="PANTHER" id="PTHR32063:SF10">
    <property type="entry name" value="EFFLUX PUMP MEMBRANE TRANSPORTER"/>
    <property type="match status" value="1"/>
</dbReference>
<dbReference type="SUPFAM" id="SSF82866">
    <property type="entry name" value="Multidrug efflux transporter AcrB transmembrane domain"/>
    <property type="match status" value="2"/>
</dbReference>
<keyword evidence="4" id="KW-1003">Cell membrane</keyword>
<evidence type="ECO:0000313" key="10">
    <source>
        <dbReference type="EMBL" id="AAZ65592.1"/>
    </source>
</evidence>
<keyword evidence="6 9" id="KW-0812">Transmembrane</keyword>
<dbReference type="InterPro" id="IPR004764">
    <property type="entry name" value="MdtF-like"/>
</dbReference>
<dbReference type="PANTHER" id="PTHR32063">
    <property type="match status" value="1"/>
</dbReference>
<comment type="subcellular location">
    <subcellularLocation>
        <location evidence="1 9">Cell inner membrane</location>
        <topology evidence="1 9">Multi-pass membrane protein</topology>
    </subcellularLocation>
</comment>
<feature type="transmembrane region" description="Helical" evidence="9">
    <location>
        <begin position="488"/>
        <end position="515"/>
    </location>
</feature>
<dbReference type="GO" id="GO:0009636">
    <property type="term" value="P:response to toxic substance"/>
    <property type="evidence" value="ECO:0007669"/>
    <property type="project" value="UniProtKB-ARBA"/>
</dbReference>
<feature type="transmembrane region" description="Helical" evidence="9">
    <location>
        <begin position="452"/>
        <end position="476"/>
    </location>
</feature>
<feature type="transmembrane region" description="Helical" evidence="9">
    <location>
        <begin position="947"/>
        <end position="973"/>
    </location>
</feature>
<dbReference type="NCBIfam" id="NF000282">
    <property type="entry name" value="RND_permease_1"/>
    <property type="match status" value="1"/>
</dbReference>
<dbReference type="OrthoDB" id="9176627at2"/>
<dbReference type="GO" id="GO:0015562">
    <property type="term" value="F:efflux transmembrane transporter activity"/>
    <property type="evidence" value="ECO:0007669"/>
    <property type="project" value="InterPro"/>
</dbReference>
<keyword evidence="5 9" id="KW-0997">Cell inner membrane</keyword>
<feature type="transmembrane region" description="Helical" evidence="9">
    <location>
        <begin position="28"/>
        <end position="47"/>
    </location>
</feature>
<organism evidence="10">
    <name type="scientific">Cupriavidus pinatubonensis (strain JMP 134 / LMG 1197)</name>
    <name type="common">Cupriavidus necator (strain JMP 134)</name>
    <dbReference type="NCBI Taxonomy" id="264198"/>
    <lineage>
        <taxon>Bacteria</taxon>
        <taxon>Pseudomonadati</taxon>
        <taxon>Pseudomonadota</taxon>
        <taxon>Betaproteobacteria</taxon>
        <taxon>Burkholderiales</taxon>
        <taxon>Burkholderiaceae</taxon>
        <taxon>Cupriavidus</taxon>
    </lineage>
</organism>
<keyword evidence="7 9" id="KW-1133">Transmembrane helix</keyword>
<dbReference type="EMBL" id="CP000092">
    <property type="protein sequence ID" value="AAZ65592.1"/>
    <property type="molecule type" value="Genomic_DNA"/>
</dbReference>
<feature type="transmembrane region" description="Helical" evidence="9">
    <location>
        <begin position="358"/>
        <end position="377"/>
    </location>
</feature>
<protein>
    <recommendedName>
        <fullName evidence="9">Efflux pump membrane transporter</fullName>
    </recommendedName>
</protein>
<feature type="transmembrane region" description="Helical" evidence="9">
    <location>
        <begin position="912"/>
        <end position="935"/>
    </location>
</feature>
<dbReference type="KEGG" id="reu:Reut_C6289"/>
<evidence type="ECO:0000256" key="5">
    <source>
        <dbReference type="ARBA" id="ARBA00022519"/>
    </source>
</evidence>
<sequence length="1076" mass="115194">MNLGSPSASGLSDGLGSVSKFFIYRPKFAWVVAIFILLAGLLAIPNLPIAQFPNVAPPQILITANYPGASAQTITDTVTSVIEEELASAKHLLYFSSNNSNNVVEITVTFEPGTEPDLAQVDVQNRLKNAESRLPDSVRQLGLVVEQANAGFLMFYGLTFKDNDPSRSTVELADYAVRNINKEIRRIPGVGKLQFYSSDPSMRVWLDPQKMVGYGVSVDQVNQAIRNQNVQIPAGAFGARPSNAGQELTASLLIQGMKRDPKEFGNIIVRANPDGSTVRLSDLGRTEVDLQSFAYESRVNGRPAVTGAIQLAPGANSLETSAAIKAKMEELSKSFPEHISYVLAYDTSLFVKVAMKKVLATLLEAVVLVFLVILLFLQNVRYTLVPTIVVPVCLLGTFAVMYAIGFSINMMTMFGMVLAIGILVDDAIVVVENVERIMAEEGLSPVDATVKAMSQVAGAIVGITLVLTAIFLPLAFMSGSVGIIYKQFAISLAVSILFSGFLALTLTPALCATMLKPLPIGHHHEKKGYFGWFNRIFSGLTNRFDWLNRKLIKRAGRGMLVYAALVVILGVAYVRVPEAFVPQEDQGYNLVDILLPPGASYARSEKVTAEVEKYLSSRDAVDQVISLVGWSYSGTGENTATIFPSFKHWTERSAEQSVDQETNALNEAFANGNAGRVLGINPPPIEGLGNAGGFALRLQDRGGIGYEALSKAKDQLLEQAAKSPKIAYAMVEGLPDAPQLVVTVDRSKAEAMGVRFDAIRNTVATAFGSEIVGDYVNNGRLQRVVVQSQAARRTNPGEILELNVGNENGELVPLSSFATVGWQRGPAQVTRYNGYLAFSINGDAAPGYTSGEAMAEIEKLASRLPSGVGYEWTGLSYQQRQAGSQVPILFSLAILAVFLLLVALYESWSIPLSVMLVVPIGALGSVLAVMLVNLLPGATTMANDVYFKVGLVTIVGLAAKNAILIVEFAKTLVADGRSVREAAIEAARLRFRPIVMTSMAFILGVVPLVVATGAGAASQSSLGTGVIGGTIAATVLGVVFVPIFVDFVMRLAAKLSAKSNASAPVLTQIEMKGDTK</sequence>
<evidence type="ECO:0000256" key="6">
    <source>
        <dbReference type="ARBA" id="ARBA00022692"/>
    </source>
</evidence>
<dbReference type="Gene3D" id="3.30.2090.10">
    <property type="entry name" value="Multidrug efflux transporter AcrB TolC docking domain, DN and DC subdomains"/>
    <property type="match status" value="2"/>
</dbReference>
<accession>Q46MN5</accession>
<dbReference type="NCBIfam" id="TIGR00915">
    <property type="entry name" value="2A0602"/>
    <property type="match status" value="1"/>
</dbReference>
<dbReference type="Pfam" id="PF00873">
    <property type="entry name" value="ACR_tran"/>
    <property type="match status" value="1"/>
</dbReference>
<dbReference type="eggNOG" id="COG0841">
    <property type="taxonomic scope" value="Bacteria"/>
</dbReference>
<gene>
    <name evidence="10" type="ordered locus">Reut_C6289</name>
</gene>
<dbReference type="Gene3D" id="1.20.1640.10">
    <property type="entry name" value="Multidrug efflux transporter AcrB transmembrane domain"/>
    <property type="match status" value="2"/>
</dbReference>
<dbReference type="Gene3D" id="3.30.70.1320">
    <property type="entry name" value="Multidrug efflux transporter AcrB pore domain like"/>
    <property type="match status" value="1"/>
</dbReference>
<feature type="transmembrane region" description="Helical" evidence="9">
    <location>
        <begin position="994"/>
        <end position="1014"/>
    </location>
</feature>
<comment type="caution">
    <text evidence="9">Lacks conserved residue(s) required for the propagation of feature annotation.</text>
</comment>
<dbReference type="FunFam" id="3.30.70.1430:FF:000001">
    <property type="entry name" value="Efflux pump membrane transporter"/>
    <property type="match status" value="1"/>
</dbReference>
<reference evidence="10" key="1">
    <citation type="submission" date="2005-08" db="EMBL/GenBank/DDBJ databases">
        <title>Complete sequence of a megaplasmid of Ralstonia eutropha JMP134.</title>
        <authorList>
            <person name="Copeland A."/>
            <person name="Lucas S."/>
            <person name="Lapidus A."/>
            <person name="Barry K."/>
            <person name="Detter J.C."/>
            <person name="Glavina T."/>
            <person name="Hammon N."/>
            <person name="Israni S."/>
            <person name="Pitluck S."/>
            <person name="Goltsman E."/>
            <person name="Martinez M."/>
            <person name="Vergez L."/>
            <person name="Larimer F."/>
            <person name="Land M."/>
            <person name="Lykidis A."/>
            <person name="Richardson P."/>
        </authorList>
    </citation>
    <scope>NUCLEOTIDE SEQUENCE [LARGE SCALE GENOMIC DNA]</scope>
    <source>
        <strain evidence="10">JMP134</strain>
        <plasmid evidence="10">megaplasmid</plasmid>
    </source>
</reference>
<feature type="transmembrane region" description="Helical" evidence="9">
    <location>
        <begin position="559"/>
        <end position="576"/>
    </location>
</feature>
<feature type="transmembrane region" description="Helical" evidence="9">
    <location>
        <begin position="886"/>
        <end position="905"/>
    </location>
</feature>
<keyword evidence="3 9" id="KW-0813">Transport</keyword>
<dbReference type="FunFam" id="1.20.1640.10:FF:000001">
    <property type="entry name" value="Efflux pump membrane transporter"/>
    <property type="match status" value="1"/>
</dbReference>
<dbReference type="PRINTS" id="PR00702">
    <property type="entry name" value="ACRIFLAVINRP"/>
</dbReference>
<dbReference type="Gene3D" id="3.30.70.1430">
    <property type="entry name" value="Multidrug efflux transporter AcrB pore domain"/>
    <property type="match status" value="2"/>
</dbReference>
<evidence type="ECO:0000256" key="4">
    <source>
        <dbReference type="ARBA" id="ARBA00022475"/>
    </source>
</evidence>
<dbReference type="InterPro" id="IPR027463">
    <property type="entry name" value="AcrB_DN_DC_subdom"/>
</dbReference>
<dbReference type="SUPFAM" id="SSF82714">
    <property type="entry name" value="Multidrug efflux transporter AcrB TolC docking domain, DN and DC subdomains"/>
    <property type="match status" value="2"/>
</dbReference>
<dbReference type="Gene3D" id="3.30.70.1440">
    <property type="entry name" value="Multidrug efflux transporter AcrB pore domain"/>
    <property type="match status" value="1"/>
</dbReference>
<proteinExistence type="inferred from homology"/>
<feature type="transmembrane region" description="Helical" evidence="9">
    <location>
        <begin position="384"/>
        <end position="404"/>
    </location>
</feature>
<dbReference type="HOGENOM" id="CLU_002755_1_1_4"/>
<evidence type="ECO:0000256" key="1">
    <source>
        <dbReference type="ARBA" id="ARBA00004429"/>
    </source>
</evidence>
<evidence type="ECO:0000256" key="3">
    <source>
        <dbReference type="ARBA" id="ARBA00022448"/>
    </source>
</evidence>
<evidence type="ECO:0000256" key="7">
    <source>
        <dbReference type="ARBA" id="ARBA00022989"/>
    </source>
</evidence>
<geneLocation type="plasmid" evidence="10">
    <name>megaplasmid</name>
</geneLocation>
<comment type="similarity">
    <text evidence="2 9">Belongs to the resistance-nodulation-cell division (RND) (TC 2.A.6) family.</text>
</comment>
<keyword evidence="10" id="KW-0614">Plasmid</keyword>
<dbReference type="InterPro" id="IPR001036">
    <property type="entry name" value="Acrflvin-R"/>
</dbReference>
<name>Q46MN5_CUPPJ</name>